<proteinExistence type="predicted"/>
<reference evidence="1 2" key="1">
    <citation type="submission" date="2021-07" db="EMBL/GenBank/DDBJ databases">
        <title>Clinical implication of Pseudomonas aeruginosa: further insight on the antimicrobial resistance.</title>
        <authorList>
            <person name="Macori G."/>
            <person name="Fanning S."/>
            <person name="Alqahtani A."/>
        </authorList>
    </citation>
    <scope>NUCLEOTIDE SEQUENCE [LARGE SCALE GENOMIC DNA]</scope>
    <source>
        <strain evidence="1 2">CFS3442</strain>
    </source>
</reference>
<gene>
    <name evidence="1" type="ORF">KYJ44_04995</name>
</gene>
<keyword evidence="2" id="KW-1185">Reference proteome</keyword>
<evidence type="ECO:0008006" key="3">
    <source>
        <dbReference type="Google" id="ProtNLM"/>
    </source>
</evidence>
<evidence type="ECO:0000313" key="1">
    <source>
        <dbReference type="EMBL" id="MCV0323665.1"/>
    </source>
</evidence>
<sequence>MKIDSAHFPIVWMRNDPALAEPLDQVLSDLSSLLSLQKPFVCIAMDAPQRSSSGNDVDERRALAAWVKQNTHSIQQQIRGHVQIVQEAQEREAMEAFSVAFFKFWGYPMYVVADVDAGLAKALSLLTDA</sequence>
<organism evidence="1 2">
    <name type="scientific">Stenotrophomonas riyadhensis</name>
    <dbReference type="NCBI Taxonomy" id="2859893"/>
    <lineage>
        <taxon>Bacteria</taxon>
        <taxon>Pseudomonadati</taxon>
        <taxon>Pseudomonadota</taxon>
        <taxon>Gammaproteobacteria</taxon>
        <taxon>Lysobacterales</taxon>
        <taxon>Lysobacteraceae</taxon>
        <taxon>Stenotrophomonas</taxon>
    </lineage>
</organism>
<dbReference type="EMBL" id="JAHWBK010000003">
    <property type="protein sequence ID" value="MCV0323665.1"/>
    <property type="molecule type" value="Genomic_DNA"/>
</dbReference>
<evidence type="ECO:0000313" key="2">
    <source>
        <dbReference type="Proteomes" id="UP001208054"/>
    </source>
</evidence>
<dbReference type="RefSeq" id="WP_197612033.1">
    <property type="nucleotide sequence ID" value="NZ_JAHWBK010000003.1"/>
</dbReference>
<accession>A0ABT2XDZ4</accession>
<comment type="caution">
    <text evidence="1">The sequence shown here is derived from an EMBL/GenBank/DDBJ whole genome shotgun (WGS) entry which is preliminary data.</text>
</comment>
<name>A0ABT2XDZ4_9GAMM</name>
<dbReference type="Proteomes" id="UP001208054">
    <property type="component" value="Unassembled WGS sequence"/>
</dbReference>
<protein>
    <recommendedName>
        <fullName evidence="3">GntR family transcriptional regulator</fullName>
    </recommendedName>
</protein>